<name>A0A9W4SQH7_9GLOM</name>
<keyword evidence="3" id="KW-1185">Reference proteome</keyword>
<organism evidence="2 3">
    <name type="scientific">Funneliformis geosporum</name>
    <dbReference type="NCBI Taxonomy" id="1117311"/>
    <lineage>
        <taxon>Eukaryota</taxon>
        <taxon>Fungi</taxon>
        <taxon>Fungi incertae sedis</taxon>
        <taxon>Mucoromycota</taxon>
        <taxon>Glomeromycotina</taxon>
        <taxon>Glomeromycetes</taxon>
        <taxon>Glomerales</taxon>
        <taxon>Glomeraceae</taxon>
        <taxon>Funneliformis</taxon>
    </lineage>
</organism>
<evidence type="ECO:0000313" key="2">
    <source>
        <dbReference type="EMBL" id="CAI2177945.1"/>
    </source>
</evidence>
<gene>
    <name evidence="2" type="ORF">FWILDA_LOCUS8339</name>
</gene>
<accession>A0A9W4SQH7</accession>
<reference evidence="2" key="1">
    <citation type="submission" date="2022-08" db="EMBL/GenBank/DDBJ databases">
        <authorList>
            <person name="Kallberg Y."/>
            <person name="Tangrot J."/>
            <person name="Rosling A."/>
        </authorList>
    </citation>
    <scope>NUCLEOTIDE SEQUENCE</scope>
    <source>
        <strain evidence="2">Wild A</strain>
    </source>
</reference>
<comment type="caution">
    <text evidence="2">The sequence shown here is derived from an EMBL/GenBank/DDBJ whole genome shotgun (WGS) entry which is preliminary data.</text>
</comment>
<proteinExistence type="predicted"/>
<dbReference type="OrthoDB" id="2448484at2759"/>
<dbReference type="AlphaFoldDB" id="A0A9W4SQH7"/>
<feature type="region of interest" description="Disordered" evidence="1">
    <location>
        <begin position="228"/>
        <end position="258"/>
    </location>
</feature>
<dbReference type="EMBL" id="CAMKVN010001766">
    <property type="protein sequence ID" value="CAI2177945.1"/>
    <property type="molecule type" value="Genomic_DNA"/>
</dbReference>
<feature type="non-terminal residue" evidence="2">
    <location>
        <position position="361"/>
    </location>
</feature>
<evidence type="ECO:0000256" key="1">
    <source>
        <dbReference type="SAM" id="MobiDB-lite"/>
    </source>
</evidence>
<sequence>MPSKQCQECKEIKNLSELSAKLEICQSCRTCENCNGVINDGILYYTLDESYKEKLTRCHFCLSKGDRYRQLRHYDLDRLLREARQHMNRNNNIFNKKDVENKLKDFKEGQDYSVSPTDDGKQIYNFSSDELKNFWGDDRIVVNRVVETDSNKDYNYYGQFENYQDGSYRSFQDPEAIGESLEQGKISEKHRVQDNSGFQPTCCHGCAENFQGKRDGEIIKSGSDEYFRRDPQQRGRMGRNEKGSFITDKEENGDTHSDLRKENRDLRQQLSEVQKQLAEVLEELKKLKSEVKGKESEKLSQQIVQNERLVKENQNISVAEVQEQVNKSQALMKEFKNVSSTKDNKGDSVLPYVIGGSVILA</sequence>
<protein>
    <submittedName>
        <fullName evidence="2">6296_t:CDS:1</fullName>
    </submittedName>
</protein>
<dbReference type="Proteomes" id="UP001153678">
    <property type="component" value="Unassembled WGS sequence"/>
</dbReference>
<evidence type="ECO:0000313" key="3">
    <source>
        <dbReference type="Proteomes" id="UP001153678"/>
    </source>
</evidence>